<name>A0A7S3BSC9_9EUKA</name>
<sequence>MMLTAAGTSGIRLLTAAACTGPPNAFLRSATRVPSRVRMQFISSVPPELPSHLQEMHEALSSGEAQLFDVREPREHAMGMLACAEPMPLSMLEQGVLSNGVLDKDKTTYLHCAAGIRVHPAAAILQQQMGFQRVIPLQEGFASLYNLGFPLAQE</sequence>
<dbReference type="SMART" id="SM00450">
    <property type="entry name" value="RHOD"/>
    <property type="match status" value="1"/>
</dbReference>
<dbReference type="InterPro" id="IPR050229">
    <property type="entry name" value="GlpE_sulfurtransferase"/>
</dbReference>
<dbReference type="InterPro" id="IPR036873">
    <property type="entry name" value="Rhodanese-like_dom_sf"/>
</dbReference>
<dbReference type="InterPro" id="IPR001763">
    <property type="entry name" value="Rhodanese-like_dom"/>
</dbReference>
<dbReference type="AlphaFoldDB" id="A0A7S3BSC9"/>
<dbReference type="EMBL" id="HBHX01061901">
    <property type="protein sequence ID" value="CAE0142187.1"/>
    <property type="molecule type" value="Transcribed_RNA"/>
</dbReference>
<protein>
    <recommendedName>
        <fullName evidence="1">Rhodanese domain-containing protein</fullName>
    </recommendedName>
</protein>
<organism evidence="2">
    <name type="scientific">Haptolina ericina</name>
    <dbReference type="NCBI Taxonomy" id="156174"/>
    <lineage>
        <taxon>Eukaryota</taxon>
        <taxon>Haptista</taxon>
        <taxon>Haptophyta</taxon>
        <taxon>Prymnesiophyceae</taxon>
        <taxon>Prymnesiales</taxon>
        <taxon>Prymnesiaceae</taxon>
        <taxon>Haptolina</taxon>
    </lineage>
</organism>
<feature type="domain" description="Rhodanese" evidence="1">
    <location>
        <begin position="61"/>
        <end position="153"/>
    </location>
</feature>
<dbReference type="SUPFAM" id="SSF52821">
    <property type="entry name" value="Rhodanese/Cell cycle control phosphatase"/>
    <property type="match status" value="1"/>
</dbReference>
<dbReference type="Gene3D" id="3.40.250.10">
    <property type="entry name" value="Rhodanese-like domain"/>
    <property type="match status" value="1"/>
</dbReference>
<evidence type="ECO:0000259" key="1">
    <source>
        <dbReference type="PROSITE" id="PS50206"/>
    </source>
</evidence>
<gene>
    <name evidence="2" type="ORF">HERI1096_LOCUS34195</name>
</gene>
<proteinExistence type="predicted"/>
<dbReference type="CDD" id="cd00158">
    <property type="entry name" value="RHOD"/>
    <property type="match status" value="1"/>
</dbReference>
<accession>A0A7S3BSC9</accession>
<dbReference type="Pfam" id="PF00581">
    <property type="entry name" value="Rhodanese"/>
    <property type="match status" value="1"/>
</dbReference>
<dbReference type="PROSITE" id="PS50206">
    <property type="entry name" value="RHODANESE_3"/>
    <property type="match status" value="1"/>
</dbReference>
<dbReference type="PANTHER" id="PTHR43031:SF16">
    <property type="entry name" value="OXIDOREDUCTASE"/>
    <property type="match status" value="1"/>
</dbReference>
<reference evidence="2" key="1">
    <citation type="submission" date="2021-01" db="EMBL/GenBank/DDBJ databases">
        <authorList>
            <person name="Corre E."/>
            <person name="Pelletier E."/>
            <person name="Niang G."/>
            <person name="Scheremetjew M."/>
            <person name="Finn R."/>
            <person name="Kale V."/>
            <person name="Holt S."/>
            <person name="Cochrane G."/>
            <person name="Meng A."/>
            <person name="Brown T."/>
            <person name="Cohen L."/>
        </authorList>
    </citation>
    <scope>NUCLEOTIDE SEQUENCE</scope>
    <source>
        <strain evidence="2">CCMP281</strain>
    </source>
</reference>
<evidence type="ECO:0000313" key="2">
    <source>
        <dbReference type="EMBL" id="CAE0142187.1"/>
    </source>
</evidence>
<dbReference type="PANTHER" id="PTHR43031">
    <property type="entry name" value="FAD-DEPENDENT OXIDOREDUCTASE"/>
    <property type="match status" value="1"/>
</dbReference>